<keyword evidence="5" id="KW-0874">Quinone</keyword>
<dbReference type="EC" id="7.1.1.-" evidence="5"/>
<keyword evidence="5" id="KW-0813">Transport</keyword>
<feature type="transmembrane region" description="Helical" evidence="5">
    <location>
        <begin position="218"/>
        <end position="242"/>
    </location>
</feature>
<feature type="transmembrane region" description="Helical" evidence="5">
    <location>
        <begin position="383"/>
        <end position="407"/>
    </location>
</feature>
<comment type="similarity">
    <text evidence="5">Belongs to the complex I subunit 2 family.</text>
</comment>
<keyword evidence="5" id="KW-0520">NAD</keyword>
<feature type="transmembrane region" description="Helical" evidence="5">
    <location>
        <begin position="464"/>
        <end position="483"/>
    </location>
</feature>
<feature type="transmembrane region" description="Helical" evidence="5">
    <location>
        <begin position="340"/>
        <end position="362"/>
    </location>
</feature>
<dbReference type="InterPro" id="IPR010096">
    <property type="entry name" value="NADH-Q_OxRdtase_suN/2"/>
</dbReference>
<reference evidence="9" key="1">
    <citation type="journal article" date="2019" name="Int. J. Syst. Evol. Microbiol.">
        <title>The Global Catalogue of Microorganisms (GCM) 10K type strain sequencing project: providing services to taxonomists for standard genome sequencing and annotation.</title>
        <authorList>
            <consortium name="The Broad Institute Genomics Platform"/>
            <consortium name="The Broad Institute Genome Sequencing Center for Infectious Disease"/>
            <person name="Wu L."/>
            <person name="Ma J."/>
        </authorList>
    </citation>
    <scope>NUCLEOTIDE SEQUENCE [LARGE SCALE GENOMIC DNA]</scope>
    <source>
        <strain evidence="9">JCM 16916</strain>
    </source>
</reference>
<evidence type="ECO:0000313" key="8">
    <source>
        <dbReference type="EMBL" id="GAA3926935.1"/>
    </source>
</evidence>
<evidence type="ECO:0000256" key="2">
    <source>
        <dbReference type="ARBA" id="ARBA00022692"/>
    </source>
</evidence>
<comment type="caution">
    <text evidence="8">The sequence shown here is derived from an EMBL/GenBank/DDBJ whole genome shotgun (WGS) entry which is preliminary data.</text>
</comment>
<comment type="subcellular location">
    <subcellularLocation>
        <location evidence="5">Cell membrane</location>
        <topology evidence="5">Multi-pass membrane protein</topology>
    </subcellularLocation>
    <subcellularLocation>
        <location evidence="1">Endomembrane system</location>
        <topology evidence="1">Multi-pass membrane protein</topology>
    </subcellularLocation>
    <subcellularLocation>
        <location evidence="6">Membrane</location>
        <topology evidence="6">Multi-pass membrane protein</topology>
    </subcellularLocation>
</comment>
<feature type="domain" description="NADH:quinone oxidoreductase/Mrp antiporter transmembrane" evidence="7">
    <location>
        <begin position="137"/>
        <end position="432"/>
    </location>
</feature>
<keyword evidence="5" id="KW-1278">Translocase</keyword>
<name>A0ABP7MR64_9GAMM</name>
<keyword evidence="9" id="KW-1185">Reference proteome</keyword>
<comment type="subunit">
    <text evidence="5">NDH-1 is composed of 14 different subunits. Subunits NuoA, H, J, K, L, M, N constitute the membrane sector of the complex.</text>
</comment>
<comment type="function">
    <text evidence="5">NDH-1 shuttles electrons from NADH, via FMN and iron-sulfur (Fe-S) centers, to quinones in the respiratory chain. The immediate electron acceptor for the enzyme in this species is believed to be ubiquinone. Couples the redox reaction to proton translocation (for every two electrons transferred, four hydrogen ions are translocated across the cytoplasmic membrane), and thus conserves the redox energy in a proton gradient.</text>
</comment>
<feature type="transmembrane region" description="Helical" evidence="5">
    <location>
        <begin position="120"/>
        <end position="137"/>
    </location>
</feature>
<feature type="transmembrane region" description="Helical" evidence="5">
    <location>
        <begin position="172"/>
        <end position="193"/>
    </location>
</feature>
<dbReference type="NCBIfam" id="TIGR01770">
    <property type="entry name" value="NDH_I_N"/>
    <property type="match status" value="1"/>
</dbReference>
<keyword evidence="5" id="KW-0830">Ubiquinone</keyword>
<evidence type="ECO:0000256" key="1">
    <source>
        <dbReference type="ARBA" id="ARBA00004127"/>
    </source>
</evidence>
<organism evidence="8 9">
    <name type="scientific">Luteimonas lutimaris</name>
    <dbReference type="NCBI Taxonomy" id="698645"/>
    <lineage>
        <taxon>Bacteria</taxon>
        <taxon>Pseudomonadati</taxon>
        <taxon>Pseudomonadota</taxon>
        <taxon>Gammaproteobacteria</taxon>
        <taxon>Lysobacterales</taxon>
        <taxon>Lysobacteraceae</taxon>
        <taxon>Luteimonas</taxon>
    </lineage>
</organism>
<dbReference type="Proteomes" id="UP001501727">
    <property type="component" value="Unassembled WGS sequence"/>
</dbReference>
<feature type="transmembrane region" description="Helical" evidence="5">
    <location>
        <begin position="285"/>
        <end position="306"/>
    </location>
</feature>
<comment type="catalytic activity">
    <reaction evidence="5">
        <text>a quinone + NADH + 5 H(+)(in) = a quinol + NAD(+) + 4 H(+)(out)</text>
        <dbReference type="Rhea" id="RHEA:57888"/>
        <dbReference type="ChEBI" id="CHEBI:15378"/>
        <dbReference type="ChEBI" id="CHEBI:24646"/>
        <dbReference type="ChEBI" id="CHEBI:57540"/>
        <dbReference type="ChEBI" id="CHEBI:57945"/>
        <dbReference type="ChEBI" id="CHEBI:132124"/>
    </reaction>
</comment>
<feature type="transmembrane region" description="Helical" evidence="5">
    <location>
        <begin position="90"/>
        <end position="108"/>
    </location>
</feature>
<dbReference type="NCBIfam" id="NF004442">
    <property type="entry name" value="PRK05777.1-5"/>
    <property type="match status" value="1"/>
</dbReference>
<evidence type="ECO:0000256" key="5">
    <source>
        <dbReference type="HAMAP-Rule" id="MF_00445"/>
    </source>
</evidence>
<keyword evidence="5" id="KW-1003">Cell membrane</keyword>
<feature type="transmembrane region" description="Helical" evidence="5">
    <location>
        <begin position="313"/>
        <end position="334"/>
    </location>
</feature>
<dbReference type="Pfam" id="PF00361">
    <property type="entry name" value="Proton_antipo_M"/>
    <property type="match status" value="1"/>
</dbReference>
<evidence type="ECO:0000256" key="4">
    <source>
        <dbReference type="ARBA" id="ARBA00023136"/>
    </source>
</evidence>
<feature type="transmembrane region" description="Helical" evidence="5">
    <location>
        <begin position="50"/>
        <end position="70"/>
    </location>
</feature>
<accession>A0ABP7MR64</accession>
<feature type="transmembrane region" description="Helical" evidence="5">
    <location>
        <begin position="21"/>
        <end position="43"/>
    </location>
</feature>
<dbReference type="PANTHER" id="PTHR22773">
    <property type="entry name" value="NADH DEHYDROGENASE"/>
    <property type="match status" value="1"/>
</dbReference>
<dbReference type="HAMAP" id="MF_00445">
    <property type="entry name" value="NDH1_NuoN_1"/>
    <property type="match status" value="1"/>
</dbReference>
<keyword evidence="2 5" id="KW-0812">Transmembrane</keyword>
<evidence type="ECO:0000259" key="7">
    <source>
        <dbReference type="Pfam" id="PF00361"/>
    </source>
</evidence>
<evidence type="ECO:0000256" key="6">
    <source>
        <dbReference type="RuleBase" id="RU000320"/>
    </source>
</evidence>
<proteinExistence type="inferred from homology"/>
<dbReference type="EMBL" id="BAAAZU010000012">
    <property type="protein sequence ID" value="GAA3926935.1"/>
    <property type="molecule type" value="Genomic_DNA"/>
</dbReference>
<protein>
    <recommendedName>
        <fullName evidence="5">NADH-quinone oxidoreductase subunit N</fullName>
        <ecNumber evidence="5">7.1.1.-</ecNumber>
    </recommendedName>
    <alternativeName>
        <fullName evidence="5">NADH dehydrogenase I subunit N</fullName>
    </alternativeName>
    <alternativeName>
        <fullName evidence="5">NDH-1 subunit N</fullName>
    </alternativeName>
</protein>
<sequence length="493" mass="52277">MIPGVLIEGVMTPQVRGLADIAPLAPELLVVLGAFALLMLDLFMDERRRIVTHVGAIVVLLVAACMVAAGTGGQGSVMHDMFVRDGIADVLKISLLVVSAVALGFAWTFMRERGLYKGELPVLVLFAAVGMMLLVSAGNLTMVYVGLELLALASYALVAIDRDNPLSSEAAMKYFVLGSLASGLLLYGMSLLYGATHSLDLATIHAAAGSLAGDDRMLMLTGTVFVVAGIAFKFGAAPFHMWLPDAYHGAPTPITLFIGSAPKLAAFGMTYRLLESGLAPAGDQWHLLLAGLAALSLAIGNIVAIAQTNLKRMLAYSTVSHVGFIFLGFAGGGAEGYAAAMFYAISYAIMSTAAFGAIVMLSRNGFEADRIDDFKGLNARSPWMAGMVLCIMASLAGVPPFLGFWAKLAVLRAAIEGDMLWLAIVGIVFAVIGAFYYLRVMKVMYFDEPAGEPIQVRPGRPLRVVFSINAVALLVLGFAWSPLMSWCQRAFGV</sequence>
<keyword evidence="4 5" id="KW-0472">Membrane</keyword>
<dbReference type="InterPro" id="IPR001750">
    <property type="entry name" value="ND/Mrp_TM"/>
</dbReference>
<keyword evidence="3 5" id="KW-1133">Transmembrane helix</keyword>
<gene>
    <name evidence="5 8" type="primary">nuoN</name>
    <name evidence="8" type="ORF">GCM10022229_21360</name>
</gene>
<evidence type="ECO:0000256" key="3">
    <source>
        <dbReference type="ARBA" id="ARBA00022989"/>
    </source>
</evidence>
<evidence type="ECO:0000313" key="9">
    <source>
        <dbReference type="Proteomes" id="UP001501727"/>
    </source>
</evidence>
<feature type="transmembrane region" description="Helical" evidence="5">
    <location>
        <begin position="419"/>
        <end position="438"/>
    </location>
</feature>